<feature type="transmembrane region" description="Helical" evidence="6">
    <location>
        <begin position="437"/>
        <end position="462"/>
    </location>
</feature>
<evidence type="ECO:0000256" key="6">
    <source>
        <dbReference type="SAM" id="Phobius"/>
    </source>
</evidence>
<evidence type="ECO:0000313" key="9">
    <source>
        <dbReference type="Proteomes" id="UP001420932"/>
    </source>
</evidence>
<keyword evidence="6" id="KW-0472">Membrane</keyword>
<evidence type="ECO:0000256" key="4">
    <source>
        <dbReference type="ARBA" id="ARBA00022840"/>
    </source>
</evidence>
<feature type="binding site" evidence="5">
    <location>
        <position position="36"/>
    </location>
    <ligand>
        <name>ATP</name>
        <dbReference type="ChEBI" id="CHEBI:30616"/>
    </ligand>
</feature>
<evidence type="ECO:0000256" key="5">
    <source>
        <dbReference type="PROSITE-ProRule" id="PRU10141"/>
    </source>
</evidence>
<gene>
    <name evidence="8" type="ORF">Syun_000235</name>
</gene>
<dbReference type="GO" id="GO:0005524">
    <property type="term" value="F:ATP binding"/>
    <property type="evidence" value="ECO:0007669"/>
    <property type="project" value="UniProtKB-UniRule"/>
</dbReference>
<keyword evidence="4 5" id="KW-0067">ATP-binding</keyword>
<accession>A0AAP0LCP2</accession>
<evidence type="ECO:0000256" key="1">
    <source>
        <dbReference type="ARBA" id="ARBA00022679"/>
    </source>
</evidence>
<dbReference type="SUPFAM" id="SSF56112">
    <property type="entry name" value="Protein kinase-like (PK-like)"/>
    <property type="match status" value="1"/>
</dbReference>
<dbReference type="InterPro" id="IPR011009">
    <property type="entry name" value="Kinase-like_dom_sf"/>
</dbReference>
<protein>
    <recommendedName>
        <fullName evidence="7">Protein kinase domain-containing protein</fullName>
    </recommendedName>
</protein>
<evidence type="ECO:0000256" key="3">
    <source>
        <dbReference type="ARBA" id="ARBA00022777"/>
    </source>
</evidence>
<dbReference type="AlphaFoldDB" id="A0AAP0LCP2"/>
<dbReference type="InterPro" id="IPR000719">
    <property type="entry name" value="Prot_kinase_dom"/>
</dbReference>
<dbReference type="GO" id="GO:0007165">
    <property type="term" value="P:signal transduction"/>
    <property type="evidence" value="ECO:0007669"/>
    <property type="project" value="TreeGrafter"/>
</dbReference>
<evidence type="ECO:0000256" key="2">
    <source>
        <dbReference type="ARBA" id="ARBA00022741"/>
    </source>
</evidence>
<dbReference type="SMART" id="SM00220">
    <property type="entry name" value="S_TKc"/>
    <property type="match status" value="1"/>
</dbReference>
<dbReference type="Proteomes" id="UP001420932">
    <property type="component" value="Unassembled WGS sequence"/>
</dbReference>
<keyword evidence="6" id="KW-1133">Transmembrane helix</keyword>
<dbReference type="CDD" id="cd06606">
    <property type="entry name" value="STKc_MAPKKK"/>
    <property type="match status" value="1"/>
</dbReference>
<comment type="caution">
    <text evidence="8">The sequence shown here is derived from an EMBL/GenBank/DDBJ whole genome shotgun (WGS) entry which is preliminary data.</text>
</comment>
<sequence length="503" mass="55150">MEADDQWVRGDFIGRGSFGEVSLAVGTSDGSVFAAKSINLAAAHPSQISALENEIQILKSISSPFVVKYLGSDSTLETKGGLHRNLLMEYLPGGCVSDFAPNLEEQIVRSYTSCLVSALQYLHSKGIVHCDVKGKNVFVSSTPGVAKLGDFGSAKRLAALINGDCEKKLTMRGSPLWMAPEVVRQERQGPESDVWSLGCTVIEMVSGKPGWRDCGVGAIYQIGFSDELPEFPDGLSELGRDFVDKCLRRDPGERWSSDQLLRHPFVSGDCKIENESSPRSVLSWPNSEFSSDDIDDIEGEEETETQLMGLGSLVVSAERRVGELDSGRGAVWESDGWEEVRSLISVSVDAGEGGANRGFGVSGSAATEGIREEYWDLWSGSVGSSSDVGVRWECWNCYGSCGCGCGSGCQHWLEKENIAVVNHENSHNNRCCCKLKLLSLFIILMDTSLLLVFMRFLSFFFVEFTHGACGHRLFESLYCSNIRFRTGNYECVTGSHFRYIKLL</sequence>
<keyword evidence="9" id="KW-1185">Reference proteome</keyword>
<dbReference type="PANTHER" id="PTHR48011">
    <property type="entry name" value="CCR4-NOT TRANSCRIPTIONAL COMPLEX SUBUNIT CAF120-RELATED"/>
    <property type="match status" value="1"/>
</dbReference>
<dbReference type="EMBL" id="JBBNAF010000001">
    <property type="protein sequence ID" value="KAK9168095.1"/>
    <property type="molecule type" value="Genomic_DNA"/>
</dbReference>
<evidence type="ECO:0000313" key="8">
    <source>
        <dbReference type="EMBL" id="KAK9168095.1"/>
    </source>
</evidence>
<dbReference type="PANTHER" id="PTHR48011:SF7">
    <property type="entry name" value="F10K1.14 PROTEIN"/>
    <property type="match status" value="1"/>
</dbReference>
<dbReference type="InterPro" id="IPR017441">
    <property type="entry name" value="Protein_kinase_ATP_BS"/>
</dbReference>
<evidence type="ECO:0000259" key="7">
    <source>
        <dbReference type="PROSITE" id="PS50011"/>
    </source>
</evidence>
<keyword evidence="2 5" id="KW-0547">Nucleotide-binding</keyword>
<dbReference type="Pfam" id="PF00069">
    <property type="entry name" value="Pkinase"/>
    <property type="match status" value="1"/>
</dbReference>
<feature type="domain" description="Protein kinase" evidence="7">
    <location>
        <begin position="7"/>
        <end position="266"/>
    </location>
</feature>
<dbReference type="PROSITE" id="PS00107">
    <property type="entry name" value="PROTEIN_KINASE_ATP"/>
    <property type="match status" value="1"/>
</dbReference>
<organism evidence="8 9">
    <name type="scientific">Stephania yunnanensis</name>
    <dbReference type="NCBI Taxonomy" id="152371"/>
    <lineage>
        <taxon>Eukaryota</taxon>
        <taxon>Viridiplantae</taxon>
        <taxon>Streptophyta</taxon>
        <taxon>Embryophyta</taxon>
        <taxon>Tracheophyta</taxon>
        <taxon>Spermatophyta</taxon>
        <taxon>Magnoliopsida</taxon>
        <taxon>Ranunculales</taxon>
        <taxon>Menispermaceae</taxon>
        <taxon>Menispermoideae</taxon>
        <taxon>Cissampelideae</taxon>
        <taxon>Stephania</taxon>
    </lineage>
</organism>
<keyword evidence="6" id="KW-0812">Transmembrane</keyword>
<reference evidence="8 9" key="1">
    <citation type="submission" date="2024-01" db="EMBL/GenBank/DDBJ databases">
        <title>Genome assemblies of Stephania.</title>
        <authorList>
            <person name="Yang L."/>
        </authorList>
    </citation>
    <scope>NUCLEOTIDE SEQUENCE [LARGE SCALE GENOMIC DNA]</scope>
    <source>
        <strain evidence="8">YNDBR</strain>
        <tissue evidence="8">Leaf</tissue>
    </source>
</reference>
<dbReference type="InterPro" id="IPR008271">
    <property type="entry name" value="Ser/Thr_kinase_AS"/>
</dbReference>
<proteinExistence type="predicted"/>
<dbReference type="GO" id="GO:0004672">
    <property type="term" value="F:protein kinase activity"/>
    <property type="evidence" value="ECO:0007669"/>
    <property type="project" value="InterPro"/>
</dbReference>
<keyword evidence="3" id="KW-0418">Kinase</keyword>
<dbReference type="PROSITE" id="PS50011">
    <property type="entry name" value="PROTEIN_KINASE_DOM"/>
    <property type="match status" value="1"/>
</dbReference>
<name>A0AAP0LCP2_9MAGN</name>
<dbReference type="InterPro" id="IPR052751">
    <property type="entry name" value="Plant_MAPKKK"/>
</dbReference>
<keyword evidence="1" id="KW-0808">Transferase</keyword>
<dbReference type="PROSITE" id="PS00108">
    <property type="entry name" value="PROTEIN_KINASE_ST"/>
    <property type="match status" value="1"/>
</dbReference>
<dbReference type="Gene3D" id="1.10.510.10">
    <property type="entry name" value="Transferase(Phosphotransferase) domain 1"/>
    <property type="match status" value="1"/>
</dbReference>